<reference evidence="1" key="1">
    <citation type="journal article" date="2015" name="Nature">
        <title>Complex archaea that bridge the gap between prokaryotes and eukaryotes.</title>
        <authorList>
            <person name="Spang A."/>
            <person name="Saw J.H."/>
            <person name="Jorgensen S.L."/>
            <person name="Zaremba-Niedzwiedzka K."/>
            <person name="Martijn J."/>
            <person name="Lind A.E."/>
            <person name="van Eijk R."/>
            <person name="Schleper C."/>
            <person name="Guy L."/>
            <person name="Ettema T.J."/>
        </authorList>
    </citation>
    <scope>NUCLEOTIDE SEQUENCE</scope>
</reference>
<name>A0A0F9KXU4_9ZZZZ</name>
<proteinExistence type="predicted"/>
<organism evidence="1">
    <name type="scientific">marine sediment metagenome</name>
    <dbReference type="NCBI Taxonomy" id="412755"/>
    <lineage>
        <taxon>unclassified sequences</taxon>
        <taxon>metagenomes</taxon>
        <taxon>ecological metagenomes</taxon>
    </lineage>
</organism>
<gene>
    <name evidence="1" type="ORF">LCGC14_1647410</name>
</gene>
<dbReference type="AlphaFoldDB" id="A0A0F9KXU4"/>
<comment type="caution">
    <text evidence="1">The sequence shown here is derived from an EMBL/GenBank/DDBJ whole genome shotgun (WGS) entry which is preliminary data.</text>
</comment>
<dbReference type="EMBL" id="LAZR01013808">
    <property type="protein sequence ID" value="KKM20240.1"/>
    <property type="molecule type" value="Genomic_DNA"/>
</dbReference>
<protein>
    <submittedName>
        <fullName evidence="1">Uncharacterized protein</fullName>
    </submittedName>
</protein>
<sequence length="98" mass="11371">MFKINPCPEWYEKAIESERDYDFCIGPSHNVAWHIHLLYILILKDKLTIVDILRPDSIVTTLIDHRAQAISGEWEGSGLYARVTKNEALKLIKDFMVL</sequence>
<accession>A0A0F9KXU4</accession>
<evidence type="ECO:0000313" key="1">
    <source>
        <dbReference type="EMBL" id="KKM20240.1"/>
    </source>
</evidence>